<dbReference type="EMBL" id="JBIAMX010000001">
    <property type="protein sequence ID" value="MFF0541272.1"/>
    <property type="molecule type" value="Genomic_DNA"/>
</dbReference>
<evidence type="ECO:0000313" key="2">
    <source>
        <dbReference type="EMBL" id="MFF0541272.1"/>
    </source>
</evidence>
<dbReference type="RefSeq" id="WP_387698592.1">
    <property type="nucleotide sequence ID" value="NZ_JBIAMX010000001.1"/>
</dbReference>
<evidence type="ECO:0000313" key="3">
    <source>
        <dbReference type="Proteomes" id="UP001601444"/>
    </source>
</evidence>
<sequence>MTAPETRLTVGPAVIAAVAADAATRVLGVARLEPGVLGLAGQYAGTGGQLWSGLPTAATAGVRVRRAEGRLTVQVDLALTATAQVTRVGRAVQRAVVRAVAEATAETVDSVTVSVLDIEPR</sequence>
<evidence type="ECO:0000256" key="1">
    <source>
        <dbReference type="ARBA" id="ARBA00005721"/>
    </source>
</evidence>
<gene>
    <name evidence="2" type="ORF">ACFYTF_00365</name>
</gene>
<accession>A0ABW6PFU8</accession>
<dbReference type="Pfam" id="PF03780">
    <property type="entry name" value="Asp23"/>
    <property type="match status" value="1"/>
</dbReference>
<name>A0ABW6PFU8_9NOCA</name>
<dbReference type="InterPro" id="IPR005531">
    <property type="entry name" value="Asp23"/>
</dbReference>
<dbReference type="Proteomes" id="UP001601444">
    <property type="component" value="Unassembled WGS sequence"/>
</dbReference>
<comment type="caution">
    <text evidence="2">The sequence shown here is derived from an EMBL/GenBank/DDBJ whole genome shotgun (WGS) entry which is preliminary data.</text>
</comment>
<comment type="similarity">
    <text evidence="1">Belongs to the asp23 family.</text>
</comment>
<proteinExistence type="inferred from homology"/>
<organism evidence="2 3">
    <name type="scientific">Nocardia thailandica</name>
    <dbReference type="NCBI Taxonomy" id="257275"/>
    <lineage>
        <taxon>Bacteria</taxon>
        <taxon>Bacillati</taxon>
        <taxon>Actinomycetota</taxon>
        <taxon>Actinomycetes</taxon>
        <taxon>Mycobacteriales</taxon>
        <taxon>Nocardiaceae</taxon>
        <taxon>Nocardia</taxon>
    </lineage>
</organism>
<keyword evidence="3" id="KW-1185">Reference proteome</keyword>
<protein>
    <submittedName>
        <fullName evidence="2">Asp23/Gls24 family envelope stress response protein</fullName>
    </submittedName>
</protein>
<reference evidence="2 3" key="1">
    <citation type="submission" date="2024-10" db="EMBL/GenBank/DDBJ databases">
        <title>The Natural Products Discovery Center: Release of the First 8490 Sequenced Strains for Exploring Actinobacteria Biosynthetic Diversity.</title>
        <authorList>
            <person name="Kalkreuter E."/>
            <person name="Kautsar S.A."/>
            <person name="Yang D."/>
            <person name="Bader C.D."/>
            <person name="Teijaro C.N."/>
            <person name="Fluegel L."/>
            <person name="Davis C.M."/>
            <person name="Simpson J.R."/>
            <person name="Lauterbach L."/>
            <person name="Steele A.D."/>
            <person name="Gui C."/>
            <person name="Meng S."/>
            <person name="Li G."/>
            <person name="Viehrig K."/>
            <person name="Ye F."/>
            <person name="Su P."/>
            <person name="Kiefer A.F."/>
            <person name="Nichols A."/>
            <person name="Cepeda A.J."/>
            <person name="Yan W."/>
            <person name="Fan B."/>
            <person name="Jiang Y."/>
            <person name="Adhikari A."/>
            <person name="Zheng C.-J."/>
            <person name="Schuster L."/>
            <person name="Cowan T.M."/>
            <person name="Smanski M.J."/>
            <person name="Chevrette M.G."/>
            <person name="De Carvalho L.P.S."/>
            <person name="Shen B."/>
        </authorList>
    </citation>
    <scope>NUCLEOTIDE SEQUENCE [LARGE SCALE GENOMIC DNA]</scope>
    <source>
        <strain evidence="2 3">NPDC004045</strain>
    </source>
</reference>